<dbReference type="InterPro" id="IPR000755">
    <property type="entry name" value="A_A_dipeptidase"/>
</dbReference>
<proteinExistence type="inferred from homology"/>
<keyword evidence="3 8" id="KW-0378">Hydrolase</keyword>
<dbReference type="Gene3D" id="3.30.1380.10">
    <property type="match status" value="1"/>
</dbReference>
<keyword evidence="5 8" id="KW-0224">Dipeptidase</keyword>
<evidence type="ECO:0000256" key="6">
    <source>
        <dbReference type="ARBA" id="ARBA00023049"/>
    </source>
</evidence>
<sequence length="242" mass="28298">MKNKQRVWISLIFSVFVITNECISQQNISLNDKHTANEINNINTFKSLSALDSNKRMIDLCARIKDIQIDLRYASVNNFMHRKMYPSKTNFSFLRLPVANALHLVQEKLKQKGLGLKIFDAYRPYDVTKKFWELVHDERYVANPAKGSGHNRGIAVDLTIIDLQTKQELNMGTGFDNFSDSAHQSFINFPQQVLDNRKLLKQTMQQFGFIPLETEWWHYSWPHAEQFEILNISFKELKKISN</sequence>
<dbReference type="PANTHER" id="PTHR43126:SF1">
    <property type="entry name" value="D-ALANYL-D-ALANINE DIPEPTIDASE"/>
    <property type="match status" value="1"/>
</dbReference>
<evidence type="ECO:0000256" key="3">
    <source>
        <dbReference type="ARBA" id="ARBA00022801"/>
    </source>
</evidence>
<evidence type="ECO:0000256" key="2">
    <source>
        <dbReference type="ARBA" id="ARBA00022723"/>
    </source>
</evidence>
<dbReference type="GO" id="GO:0008237">
    <property type="term" value="F:metallopeptidase activity"/>
    <property type="evidence" value="ECO:0007669"/>
    <property type="project" value="UniProtKB-KW"/>
</dbReference>
<dbReference type="GO" id="GO:0071555">
    <property type="term" value="P:cell wall organization"/>
    <property type="evidence" value="ECO:0007669"/>
    <property type="project" value="UniProtKB-KW"/>
</dbReference>
<dbReference type="AlphaFoldDB" id="A0A1J5RXR3"/>
<evidence type="ECO:0000256" key="7">
    <source>
        <dbReference type="ARBA" id="ARBA00023316"/>
    </source>
</evidence>
<dbReference type="GO" id="GO:0160237">
    <property type="term" value="F:D-Ala-D-Ala dipeptidase activity"/>
    <property type="evidence" value="ECO:0007669"/>
    <property type="project" value="UniProtKB-EC"/>
</dbReference>
<evidence type="ECO:0000256" key="4">
    <source>
        <dbReference type="ARBA" id="ARBA00022833"/>
    </source>
</evidence>
<gene>
    <name evidence="8" type="primary">ddpX_2</name>
    <name evidence="8" type="ORF">GALL_172520</name>
</gene>
<dbReference type="EC" id="3.4.13.22" evidence="8"/>
<dbReference type="Pfam" id="PF01427">
    <property type="entry name" value="Peptidase_M15"/>
    <property type="match status" value="1"/>
</dbReference>
<dbReference type="GO" id="GO:0006508">
    <property type="term" value="P:proteolysis"/>
    <property type="evidence" value="ECO:0007669"/>
    <property type="project" value="UniProtKB-KW"/>
</dbReference>
<dbReference type="InterPro" id="IPR009045">
    <property type="entry name" value="Zn_M74/Hedgehog-like"/>
</dbReference>
<protein>
    <submittedName>
        <fullName evidence="8">D-alanyl-D-alanine dipeptidase</fullName>
        <ecNumber evidence="8">3.4.13.22</ecNumber>
    </submittedName>
</protein>
<dbReference type="CDD" id="cd14840">
    <property type="entry name" value="D-Ala-D-Ala_dipeptidase_Aad"/>
    <property type="match status" value="1"/>
</dbReference>
<dbReference type="EMBL" id="MLJW01000092">
    <property type="protein sequence ID" value="OIR00727.1"/>
    <property type="molecule type" value="Genomic_DNA"/>
</dbReference>
<evidence type="ECO:0000256" key="5">
    <source>
        <dbReference type="ARBA" id="ARBA00022997"/>
    </source>
</evidence>
<dbReference type="SUPFAM" id="SSF55166">
    <property type="entry name" value="Hedgehog/DD-peptidase"/>
    <property type="match status" value="1"/>
</dbReference>
<reference evidence="8" key="1">
    <citation type="submission" date="2016-10" db="EMBL/GenBank/DDBJ databases">
        <title>Sequence of Gallionella enrichment culture.</title>
        <authorList>
            <person name="Poehlein A."/>
            <person name="Muehling M."/>
            <person name="Daniel R."/>
        </authorList>
    </citation>
    <scope>NUCLEOTIDE SEQUENCE</scope>
</reference>
<keyword evidence="1" id="KW-0645">Protease</keyword>
<dbReference type="HAMAP" id="MF_01924">
    <property type="entry name" value="A_A_dipeptidase"/>
    <property type="match status" value="1"/>
</dbReference>
<accession>A0A1J5RXR3</accession>
<keyword evidence="4" id="KW-0862">Zinc</keyword>
<name>A0A1J5RXR3_9ZZZZ</name>
<keyword evidence="7" id="KW-0961">Cell wall biogenesis/degradation</keyword>
<evidence type="ECO:0000313" key="8">
    <source>
        <dbReference type="EMBL" id="OIR00727.1"/>
    </source>
</evidence>
<keyword evidence="2" id="KW-0479">Metal-binding</keyword>
<dbReference type="PANTHER" id="PTHR43126">
    <property type="entry name" value="D-ALANYL-D-ALANINE DIPEPTIDASE"/>
    <property type="match status" value="1"/>
</dbReference>
<organism evidence="8">
    <name type="scientific">mine drainage metagenome</name>
    <dbReference type="NCBI Taxonomy" id="410659"/>
    <lineage>
        <taxon>unclassified sequences</taxon>
        <taxon>metagenomes</taxon>
        <taxon>ecological metagenomes</taxon>
    </lineage>
</organism>
<comment type="caution">
    <text evidence="8">The sequence shown here is derived from an EMBL/GenBank/DDBJ whole genome shotgun (WGS) entry which is preliminary data.</text>
</comment>
<evidence type="ECO:0000256" key="1">
    <source>
        <dbReference type="ARBA" id="ARBA00022670"/>
    </source>
</evidence>
<keyword evidence="6" id="KW-0482">Metalloprotease</keyword>
<dbReference type="GO" id="GO:0046872">
    <property type="term" value="F:metal ion binding"/>
    <property type="evidence" value="ECO:0007669"/>
    <property type="project" value="UniProtKB-KW"/>
</dbReference>